<sequence length="345" mass="39365">MSYLACIEEMKKRKFAPVYYFHGTETYMIEALKQALITNGMDEDEQDTNLSIYDLEETPIQEVVTDAETFPFLGERKIIMATNADFLRAKPVKTEIEHMPEVLIDYIQNPAPYSILVMIAPYEKVDERKKVVKQLKKVAKTVPCEPLKEWNMHEVIGTIAKEHGVSISDEVTTYFINEIGTNLMIIHSEMEKLALYVGEGNEIRVEDAELLLSSPVNSSALKLMDAIMLNDLAKAIDITKDLEKMNEDPIALIALVASQFRTLLHVKLLKQKGYTQQQMVSQLKIHPYVAKLSIQRQSKFQVKELKEAMDLLTETDAQIKSGKMDKSLAFELLLYRLISKRKSVS</sequence>
<dbReference type="EMBL" id="CP045915">
    <property type="protein sequence ID" value="QGH34988.1"/>
    <property type="molecule type" value="Genomic_DNA"/>
</dbReference>
<dbReference type="RefSeq" id="WP_100360171.1">
    <property type="nucleotide sequence ID" value="NZ_CP045915.1"/>
</dbReference>
<dbReference type="PANTHER" id="PTHR34388">
    <property type="entry name" value="DNA POLYMERASE III SUBUNIT DELTA"/>
    <property type="match status" value="1"/>
</dbReference>
<evidence type="ECO:0000256" key="6">
    <source>
        <dbReference type="ARBA" id="ARBA00022932"/>
    </source>
</evidence>
<evidence type="ECO:0000313" key="11">
    <source>
        <dbReference type="EMBL" id="QGH34988.1"/>
    </source>
</evidence>
<dbReference type="Proteomes" id="UP000339690">
    <property type="component" value="Chromosome"/>
</dbReference>
<feature type="domain" description="DNA polymerase III delta subunit-like C-terminal" evidence="10">
    <location>
        <begin position="219"/>
        <end position="336"/>
    </location>
</feature>
<dbReference type="Pfam" id="PF21694">
    <property type="entry name" value="DNA_pol3_delta_C"/>
    <property type="match status" value="1"/>
</dbReference>
<dbReference type="AlphaFoldDB" id="A0A5Q2TPQ4"/>
<dbReference type="GO" id="GO:0009360">
    <property type="term" value="C:DNA polymerase III complex"/>
    <property type="evidence" value="ECO:0007669"/>
    <property type="project" value="InterPro"/>
</dbReference>
<dbReference type="InterPro" id="IPR010372">
    <property type="entry name" value="DNA_pol3_delta_N"/>
</dbReference>
<dbReference type="InterPro" id="IPR008921">
    <property type="entry name" value="DNA_pol3_clamp-load_cplx_C"/>
</dbReference>
<keyword evidence="6" id="KW-0239">DNA-directed DNA polymerase</keyword>
<evidence type="ECO:0000256" key="3">
    <source>
        <dbReference type="ARBA" id="ARBA00022679"/>
    </source>
</evidence>
<dbReference type="Pfam" id="PF06144">
    <property type="entry name" value="DNA_pol3_delta"/>
    <property type="match status" value="1"/>
</dbReference>
<protein>
    <recommendedName>
        <fullName evidence="2">DNA polymerase III subunit delta</fullName>
        <ecNumber evidence="1">2.7.7.7</ecNumber>
    </recommendedName>
</protein>
<evidence type="ECO:0000256" key="7">
    <source>
        <dbReference type="ARBA" id="ARBA00034754"/>
    </source>
</evidence>
<dbReference type="Gene3D" id="3.40.50.300">
    <property type="entry name" value="P-loop containing nucleotide triphosphate hydrolases"/>
    <property type="match status" value="1"/>
</dbReference>
<dbReference type="GO" id="GO:0006261">
    <property type="term" value="P:DNA-templated DNA replication"/>
    <property type="evidence" value="ECO:0007669"/>
    <property type="project" value="TreeGrafter"/>
</dbReference>
<evidence type="ECO:0000256" key="1">
    <source>
        <dbReference type="ARBA" id="ARBA00012417"/>
    </source>
</evidence>
<accession>A0A5Q2TPQ4</accession>
<dbReference type="NCBIfam" id="TIGR01128">
    <property type="entry name" value="holA"/>
    <property type="match status" value="1"/>
</dbReference>
<dbReference type="GO" id="GO:0003677">
    <property type="term" value="F:DNA binding"/>
    <property type="evidence" value="ECO:0007669"/>
    <property type="project" value="InterPro"/>
</dbReference>
<evidence type="ECO:0000259" key="10">
    <source>
        <dbReference type="Pfam" id="PF21694"/>
    </source>
</evidence>
<keyword evidence="4 11" id="KW-0548">Nucleotidyltransferase</keyword>
<evidence type="ECO:0000256" key="2">
    <source>
        <dbReference type="ARBA" id="ARBA00017703"/>
    </source>
</evidence>
<evidence type="ECO:0000256" key="8">
    <source>
        <dbReference type="ARBA" id="ARBA00049244"/>
    </source>
</evidence>
<dbReference type="Gene3D" id="1.10.8.60">
    <property type="match status" value="1"/>
</dbReference>
<reference evidence="11 12" key="1">
    <citation type="submission" date="2019-11" db="EMBL/GenBank/DDBJ databases">
        <title>Gracilibacillus salitolerans sp. nov., a moderate halophile isolated from a saline soil in northwest China.</title>
        <authorList>
            <person name="Gan L."/>
        </authorList>
    </citation>
    <scope>NUCLEOTIDE SEQUENCE [LARGE SCALE GENOMIC DNA]</scope>
    <source>
        <strain evidence="11 12">SCU50</strain>
    </source>
</reference>
<keyword evidence="12" id="KW-1185">Reference proteome</keyword>
<keyword evidence="3 11" id="KW-0808">Transferase</keyword>
<dbReference type="SUPFAM" id="SSF52540">
    <property type="entry name" value="P-loop containing nucleoside triphosphate hydrolases"/>
    <property type="match status" value="1"/>
</dbReference>
<comment type="catalytic activity">
    <reaction evidence="8">
        <text>DNA(n) + a 2'-deoxyribonucleoside 5'-triphosphate = DNA(n+1) + diphosphate</text>
        <dbReference type="Rhea" id="RHEA:22508"/>
        <dbReference type="Rhea" id="RHEA-COMP:17339"/>
        <dbReference type="Rhea" id="RHEA-COMP:17340"/>
        <dbReference type="ChEBI" id="CHEBI:33019"/>
        <dbReference type="ChEBI" id="CHEBI:61560"/>
        <dbReference type="ChEBI" id="CHEBI:173112"/>
        <dbReference type="EC" id="2.7.7.7"/>
    </reaction>
</comment>
<gene>
    <name evidence="11" type="primary">holA</name>
    <name evidence="11" type="ORF">GI584_13480</name>
</gene>
<organism evidence="11 12">
    <name type="scientific">Gracilibacillus salitolerans</name>
    <dbReference type="NCBI Taxonomy" id="2663022"/>
    <lineage>
        <taxon>Bacteria</taxon>
        <taxon>Bacillati</taxon>
        <taxon>Bacillota</taxon>
        <taxon>Bacilli</taxon>
        <taxon>Bacillales</taxon>
        <taxon>Bacillaceae</taxon>
        <taxon>Gracilibacillus</taxon>
    </lineage>
</organism>
<dbReference type="InterPro" id="IPR048466">
    <property type="entry name" value="DNA_pol3_delta-like_C"/>
</dbReference>
<comment type="similarity">
    <text evidence="7">Belongs to the DNA polymerase HolA subunit family.</text>
</comment>
<dbReference type="SUPFAM" id="SSF48019">
    <property type="entry name" value="post-AAA+ oligomerization domain-like"/>
    <property type="match status" value="1"/>
</dbReference>
<evidence type="ECO:0000256" key="4">
    <source>
        <dbReference type="ARBA" id="ARBA00022695"/>
    </source>
</evidence>
<dbReference type="InterPro" id="IPR005790">
    <property type="entry name" value="DNA_polIII_delta"/>
</dbReference>
<proteinExistence type="inferred from homology"/>
<dbReference type="PANTHER" id="PTHR34388:SF1">
    <property type="entry name" value="DNA POLYMERASE III SUBUNIT DELTA"/>
    <property type="match status" value="1"/>
</dbReference>
<dbReference type="Gene3D" id="1.20.272.10">
    <property type="match status" value="1"/>
</dbReference>
<evidence type="ECO:0000313" key="12">
    <source>
        <dbReference type="Proteomes" id="UP000339690"/>
    </source>
</evidence>
<dbReference type="GO" id="GO:0003887">
    <property type="term" value="F:DNA-directed DNA polymerase activity"/>
    <property type="evidence" value="ECO:0007669"/>
    <property type="project" value="UniProtKB-KW"/>
</dbReference>
<evidence type="ECO:0000259" key="9">
    <source>
        <dbReference type="Pfam" id="PF06144"/>
    </source>
</evidence>
<dbReference type="EC" id="2.7.7.7" evidence="1"/>
<evidence type="ECO:0000256" key="5">
    <source>
        <dbReference type="ARBA" id="ARBA00022705"/>
    </source>
</evidence>
<name>A0A5Q2TPQ4_9BACI</name>
<feature type="domain" description="DNA polymerase III delta N-terminal" evidence="9">
    <location>
        <begin position="19"/>
        <end position="145"/>
    </location>
</feature>
<dbReference type="InterPro" id="IPR027417">
    <property type="entry name" value="P-loop_NTPase"/>
</dbReference>
<keyword evidence="5" id="KW-0235">DNA replication</keyword>
<dbReference type="KEGG" id="grc:GI584_13480"/>